<protein>
    <submittedName>
        <fullName evidence="1">Uncharacterized protein</fullName>
    </submittedName>
</protein>
<reference evidence="1 2" key="1">
    <citation type="submission" date="2016-11" db="EMBL/GenBank/DDBJ databases">
        <authorList>
            <person name="Jaros S."/>
            <person name="Januszkiewicz K."/>
            <person name="Wedrychowicz H."/>
        </authorList>
    </citation>
    <scope>NUCLEOTIDE SEQUENCE [LARGE SCALE GENOMIC DNA]</scope>
    <source>
        <strain evidence="1 2">DSM 21864</strain>
    </source>
</reference>
<dbReference type="AlphaFoldDB" id="A0A1M6IBJ7"/>
<evidence type="ECO:0000313" key="1">
    <source>
        <dbReference type="EMBL" id="SHJ31824.1"/>
    </source>
</evidence>
<keyword evidence="2" id="KW-1185">Reference proteome</keyword>
<accession>A0A1M6IBJ7</accession>
<evidence type="ECO:0000313" key="2">
    <source>
        <dbReference type="Proteomes" id="UP000184080"/>
    </source>
</evidence>
<sequence length="155" mass="18329">MKTINNYIHFNKSDFTININDVEFEKPKYFNRAIKCFRYNIETHLIERYCSKCKNWYPCLEPNLDTLSFNIISSYFHFHGLGSGFKSTCNNCLNSSNLLKENAHKTCTNYSNINIKISQDLKDYCFIKSRLERKNLTEFVTCILEDYKNTNPISL</sequence>
<dbReference type="EMBL" id="FQZO01000004">
    <property type="protein sequence ID" value="SHJ31824.1"/>
    <property type="molecule type" value="Genomic_DNA"/>
</dbReference>
<dbReference type="Proteomes" id="UP000184080">
    <property type="component" value="Unassembled WGS sequence"/>
</dbReference>
<gene>
    <name evidence="1" type="ORF">SAMN05444401_2731</name>
</gene>
<dbReference type="OrthoDB" id="9875676at2"/>
<organism evidence="1 2">
    <name type="scientific">Clostridium amylolyticum</name>
    <dbReference type="NCBI Taxonomy" id="1121298"/>
    <lineage>
        <taxon>Bacteria</taxon>
        <taxon>Bacillati</taxon>
        <taxon>Bacillota</taxon>
        <taxon>Clostridia</taxon>
        <taxon>Eubacteriales</taxon>
        <taxon>Clostridiaceae</taxon>
        <taxon>Clostridium</taxon>
    </lineage>
</organism>
<proteinExistence type="predicted"/>
<name>A0A1M6IBJ7_9CLOT</name>
<dbReference type="RefSeq" id="WP_073007633.1">
    <property type="nucleotide sequence ID" value="NZ_FQZO01000004.1"/>
</dbReference>